<reference evidence="4 5" key="1">
    <citation type="submission" date="2019-02" db="EMBL/GenBank/DDBJ databases">
        <title>Deep-cultivation of Planctomycetes and their phenomic and genomic characterization uncovers novel biology.</title>
        <authorList>
            <person name="Wiegand S."/>
            <person name="Jogler M."/>
            <person name="Boedeker C."/>
            <person name="Pinto D."/>
            <person name="Vollmers J."/>
            <person name="Rivas-Marin E."/>
            <person name="Kohn T."/>
            <person name="Peeters S.H."/>
            <person name="Heuer A."/>
            <person name="Rast P."/>
            <person name="Oberbeckmann S."/>
            <person name="Bunk B."/>
            <person name="Jeske O."/>
            <person name="Meyerdierks A."/>
            <person name="Storesund J.E."/>
            <person name="Kallscheuer N."/>
            <person name="Luecker S."/>
            <person name="Lage O.M."/>
            <person name="Pohl T."/>
            <person name="Merkel B.J."/>
            <person name="Hornburger P."/>
            <person name="Mueller R.-W."/>
            <person name="Bruemmer F."/>
            <person name="Labrenz M."/>
            <person name="Spormann A.M."/>
            <person name="Op Den Camp H."/>
            <person name="Overmann J."/>
            <person name="Amann R."/>
            <person name="Jetten M.S.M."/>
            <person name="Mascher T."/>
            <person name="Medema M.H."/>
            <person name="Devos D.P."/>
            <person name="Kaster A.-K."/>
            <person name="Ovreas L."/>
            <person name="Rohde M."/>
            <person name="Galperin M.Y."/>
            <person name="Jogler C."/>
        </authorList>
    </citation>
    <scope>NUCLEOTIDE SEQUENCE [LARGE SCALE GENOMIC DNA]</scope>
    <source>
        <strain evidence="4 5">Pan54</strain>
    </source>
</reference>
<evidence type="ECO:0000256" key="2">
    <source>
        <dbReference type="ARBA" id="ARBA00023004"/>
    </source>
</evidence>
<dbReference type="SUPFAM" id="SSF102114">
    <property type="entry name" value="Radical SAM enzymes"/>
    <property type="match status" value="1"/>
</dbReference>
<sequence>MSITISQTTVKQILTRCSGYLTEISTHSLQPYRGCSFGNSLCGVGCYVQHNPFVTRGRDWGSFLEVRTNAAEIYLKTAQREQSWAHRSQRAFSIFCSSSTDPFVPQEKRFGITKSLLEAMLVFPPDQLILQTHSTGILNVLEQIKRLKQVIDLRVHVSIESDYDRLQGLPPPAASVFNRLETCKILKHMGIPVTVTVAPLLPIEHPQQFFMAIETAADGVIIDHFIGGDGSRNGNRTRKTALYKAMWEVNPNSVTIEYRKQIIEIARQIMPGRVGVGSSGFAGHRQ</sequence>
<dbReference type="InterPro" id="IPR058240">
    <property type="entry name" value="rSAM_sf"/>
</dbReference>
<dbReference type="GO" id="GO:0051536">
    <property type="term" value="F:iron-sulfur cluster binding"/>
    <property type="evidence" value="ECO:0007669"/>
    <property type="project" value="UniProtKB-KW"/>
</dbReference>
<evidence type="ECO:0000256" key="1">
    <source>
        <dbReference type="ARBA" id="ARBA00022723"/>
    </source>
</evidence>
<dbReference type="InterPro" id="IPR007197">
    <property type="entry name" value="rSAM"/>
</dbReference>
<dbReference type="OrthoDB" id="9785699at2"/>
<name>A0A5C5XNJ5_9PLAN</name>
<keyword evidence="5" id="KW-1185">Reference proteome</keyword>
<dbReference type="PANTHER" id="PTHR43432:SF3">
    <property type="entry name" value="SLR0285 PROTEIN"/>
    <property type="match status" value="1"/>
</dbReference>
<comment type="caution">
    <text evidence="4">The sequence shown here is derived from an EMBL/GenBank/DDBJ whole genome shotgun (WGS) entry which is preliminary data.</text>
</comment>
<dbReference type="SFLD" id="SFLDG01084">
    <property type="entry name" value="Uncharacterised_Radical_SAM_Su"/>
    <property type="match status" value="1"/>
</dbReference>
<keyword evidence="1" id="KW-0479">Metal-binding</keyword>
<keyword evidence="2" id="KW-0408">Iron</keyword>
<protein>
    <recommendedName>
        <fullName evidence="6">Radical SAM superfamily protein</fullName>
    </recommendedName>
</protein>
<dbReference type="RefSeq" id="WP_146506175.1">
    <property type="nucleotide sequence ID" value="NZ_SJPG01000001.1"/>
</dbReference>
<evidence type="ECO:0008006" key="6">
    <source>
        <dbReference type="Google" id="ProtNLM"/>
    </source>
</evidence>
<organism evidence="4 5">
    <name type="scientific">Rubinisphaera italica</name>
    <dbReference type="NCBI Taxonomy" id="2527969"/>
    <lineage>
        <taxon>Bacteria</taxon>
        <taxon>Pseudomonadati</taxon>
        <taxon>Planctomycetota</taxon>
        <taxon>Planctomycetia</taxon>
        <taxon>Planctomycetales</taxon>
        <taxon>Planctomycetaceae</taxon>
        <taxon>Rubinisphaera</taxon>
    </lineage>
</organism>
<dbReference type="GO" id="GO:0046872">
    <property type="term" value="F:metal ion binding"/>
    <property type="evidence" value="ECO:0007669"/>
    <property type="project" value="UniProtKB-KW"/>
</dbReference>
<evidence type="ECO:0000256" key="3">
    <source>
        <dbReference type="ARBA" id="ARBA00023014"/>
    </source>
</evidence>
<keyword evidence="3" id="KW-0411">Iron-sulfur</keyword>
<evidence type="ECO:0000313" key="4">
    <source>
        <dbReference type="EMBL" id="TWT64464.1"/>
    </source>
</evidence>
<gene>
    <name evidence="4" type="ORF">Pan54_52280</name>
</gene>
<dbReference type="PANTHER" id="PTHR43432">
    <property type="entry name" value="SLR0285 PROTEIN"/>
    <property type="match status" value="1"/>
</dbReference>
<dbReference type="GO" id="GO:0003824">
    <property type="term" value="F:catalytic activity"/>
    <property type="evidence" value="ECO:0007669"/>
    <property type="project" value="InterPro"/>
</dbReference>
<dbReference type="InterPro" id="IPR040086">
    <property type="entry name" value="MJ0683-like"/>
</dbReference>
<dbReference type="Gene3D" id="3.80.30.30">
    <property type="match status" value="1"/>
</dbReference>
<proteinExistence type="predicted"/>
<dbReference type="EMBL" id="SJPG01000001">
    <property type="protein sequence ID" value="TWT64464.1"/>
    <property type="molecule type" value="Genomic_DNA"/>
</dbReference>
<accession>A0A5C5XNJ5</accession>
<dbReference type="Proteomes" id="UP000316095">
    <property type="component" value="Unassembled WGS sequence"/>
</dbReference>
<dbReference type="SFLD" id="SFLDS00029">
    <property type="entry name" value="Radical_SAM"/>
    <property type="match status" value="1"/>
</dbReference>
<dbReference type="AlphaFoldDB" id="A0A5C5XNJ5"/>
<evidence type="ECO:0000313" key="5">
    <source>
        <dbReference type="Proteomes" id="UP000316095"/>
    </source>
</evidence>